<organism evidence="1">
    <name type="scientific">Arundo donax</name>
    <name type="common">Giant reed</name>
    <name type="synonym">Donax arundinaceus</name>
    <dbReference type="NCBI Taxonomy" id="35708"/>
    <lineage>
        <taxon>Eukaryota</taxon>
        <taxon>Viridiplantae</taxon>
        <taxon>Streptophyta</taxon>
        <taxon>Embryophyta</taxon>
        <taxon>Tracheophyta</taxon>
        <taxon>Spermatophyta</taxon>
        <taxon>Magnoliopsida</taxon>
        <taxon>Liliopsida</taxon>
        <taxon>Poales</taxon>
        <taxon>Poaceae</taxon>
        <taxon>PACMAD clade</taxon>
        <taxon>Arundinoideae</taxon>
        <taxon>Arundineae</taxon>
        <taxon>Arundo</taxon>
    </lineage>
</organism>
<dbReference type="AlphaFoldDB" id="A0A0A8ZQM8"/>
<evidence type="ECO:0000313" key="1">
    <source>
        <dbReference type="EMBL" id="JAD41724.1"/>
    </source>
</evidence>
<accession>A0A0A8ZQM8</accession>
<reference evidence="1" key="2">
    <citation type="journal article" date="2015" name="Data Brief">
        <title>Shoot transcriptome of the giant reed, Arundo donax.</title>
        <authorList>
            <person name="Barrero R.A."/>
            <person name="Guerrero F.D."/>
            <person name="Moolhuijzen P."/>
            <person name="Goolsby J.A."/>
            <person name="Tidwell J."/>
            <person name="Bellgard S.E."/>
            <person name="Bellgard M.I."/>
        </authorList>
    </citation>
    <scope>NUCLEOTIDE SEQUENCE</scope>
    <source>
        <tissue evidence="1">Shoot tissue taken approximately 20 cm above the soil surface</tissue>
    </source>
</reference>
<protein>
    <submittedName>
        <fullName evidence="1">Uncharacterized protein</fullName>
    </submittedName>
</protein>
<reference evidence="1" key="1">
    <citation type="submission" date="2014-09" db="EMBL/GenBank/DDBJ databases">
        <authorList>
            <person name="Magalhaes I.L.F."/>
            <person name="Oliveira U."/>
            <person name="Santos F.R."/>
            <person name="Vidigal T.H.D.A."/>
            <person name="Brescovit A.D."/>
            <person name="Santos A.J."/>
        </authorList>
    </citation>
    <scope>NUCLEOTIDE SEQUENCE</scope>
    <source>
        <tissue evidence="1">Shoot tissue taken approximately 20 cm above the soil surface</tissue>
    </source>
</reference>
<name>A0A0A8ZQM8_ARUDO</name>
<dbReference type="EMBL" id="GBRH01256171">
    <property type="protein sequence ID" value="JAD41724.1"/>
    <property type="molecule type" value="Transcribed_RNA"/>
</dbReference>
<sequence length="39" mass="4599">MRRVMVDFRYSSMVAIIPCNADPNEIRIQNTMRTRIVSN</sequence>
<proteinExistence type="predicted"/>